<proteinExistence type="predicted"/>
<feature type="region of interest" description="Disordered" evidence="1">
    <location>
        <begin position="365"/>
        <end position="505"/>
    </location>
</feature>
<evidence type="ECO:0000313" key="5">
    <source>
        <dbReference type="Proteomes" id="UP000016922"/>
    </source>
</evidence>
<gene>
    <name evidence="4" type="ORF">GLAREA_00871</name>
</gene>
<feature type="signal peptide" evidence="3">
    <location>
        <begin position="1"/>
        <end position="21"/>
    </location>
</feature>
<feature type="compositionally biased region" description="Polar residues" evidence="1">
    <location>
        <begin position="370"/>
        <end position="386"/>
    </location>
</feature>
<keyword evidence="2" id="KW-0812">Transmembrane</keyword>
<dbReference type="EMBL" id="KE145367">
    <property type="protein sequence ID" value="EPE29711.1"/>
    <property type="molecule type" value="Genomic_DNA"/>
</dbReference>
<feature type="compositionally biased region" description="Polar residues" evidence="1">
    <location>
        <begin position="428"/>
        <end position="451"/>
    </location>
</feature>
<keyword evidence="5" id="KW-1185">Reference proteome</keyword>
<evidence type="ECO:0000256" key="1">
    <source>
        <dbReference type="SAM" id="MobiDB-lite"/>
    </source>
</evidence>
<dbReference type="STRING" id="1116229.S3DCI1"/>
<feature type="transmembrane region" description="Helical" evidence="2">
    <location>
        <begin position="245"/>
        <end position="267"/>
    </location>
</feature>
<evidence type="ECO:0008006" key="6">
    <source>
        <dbReference type="Google" id="ProtNLM"/>
    </source>
</evidence>
<keyword evidence="2" id="KW-0472">Membrane</keyword>
<name>S3DCI1_GLAL2</name>
<dbReference type="OMA" id="NETAYGY"/>
<feature type="compositionally biased region" description="Basic and acidic residues" evidence="1">
    <location>
        <begin position="454"/>
        <end position="484"/>
    </location>
</feature>
<dbReference type="RefSeq" id="XP_008083820.1">
    <property type="nucleotide sequence ID" value="XM_008085629.1"/>
</dbReference>
<dbReference type="OrthoDB" id="5426678at2759"/>
<sequence>MVVLRVPLIATIFLLSNSVSGLKVAPGSPCVALCSNSQDPNHSVTTEDEIACQDSSLNSTAVGQRFKSCVQCLQNSTFTAGGGDDQKWFLCEYSPRIRVLVADSKFQDNMRFALSTCLFGFRNNSDTVSTPCSTSPACGPLRAAVGNADLIPENEDTYSFCTADEHAMVGGSEFRCTQCLKASPQKYLGNFVAALKGSCSQQPPLGTMIGLSSSVFTSDEITPTFPGDNPNTRSSNDKKGLSRNAIIGISIGVCGLLLIILAILYWLARRQRFKHMKGLNSGFDERFGAPNITSPNSGAYGNPYASPAVHSAPLQFVPGGHSRKASHDQDYVERKGDWQGHNLPFQRQIGSLPQTQMPTHQAYIPKSPAESHSTQFSMSPIQSAKNSPEYPSHLTSPTSATTANTSTTARTSPFTTPTVRAAPRYPPRTQQRNQGLGNTITSPIENETATNRAAYERSDFQRAEQERRERERRGEVIRPLEKFRKDHGRKKQWSPDTVEDEDSLW</sequence>
<dbReference type="eggNOG" id="ENOG502SSVT">
    <property type="taxonomic scope" value="Eukaryota"/>
</dbReference>
<reference evidence="4 5" key="1">
    <citation type="journal article" date="2013" name="BMC Genomics">
        <title>Genomics-driven discovery of the pneumocandin biosynthetic gene cluster in the fungus Glarea lozoyensis.</title>
        <authorList>
            <person name="Chen L."/>
            <person name="Yue Q."/>
            <person name="Zhang X."/>
            <person name="Xiang M."/>
            <person name="Wang C."/>
            <person name="Li S."/>
            <person name="Che Y."/>
            <person name="Ortiz-Lopez F.J."/>
            <person name="Bills G.F."/>
            <person name="Liu X."/>
            <person name="An Z."/>
        </authorList>
    </citation>
    <scope>NUCLEOTIDE SEQUENCE [LARGE SCALE GENOMIC DNA]</scope>
    <source>
        <strain evidence="5">ATCC 20868 / MF5171</strain>
    </source>
</reference>
<dbReference type="KEGG" id="glz:GLAREA_00871"/>
<keyword evidence="3" id="KW-0732">Signal</keyword>
<evidence type="ECO:0000256" key="3">
    <source>
        <dbReference type="SAM" id="SignalP"/>
    </source>
</evidence>
<protein>
    <recommendedName>
        <fullName evidence="6">LPXTG-domain-containing protein</fullName>
    </recommendedName>
</protein>
<keyword evidence="2" id="KW-1133">Transmembrane helix</keyword>
<feature type="region of interest" description="Disordered" evidence="1">
    <location>
        <begin position="311"/>
        <end position="331"/>
    </location>
</feature>
<dbReference type="AlphaFoldDB" id="S3DCI1"/>
<accession>S3DCI1</accession>
<feature type="chain" id="PRO_5004508239" description="LPXTG-domain-containing protein" evidence="3">
    <location>
        <begin position="22"/>
        <end position="505"/>
    </location>
</feature>
<feature type="compositionally biased region" description="Low complexity" evidence="1">
    <location>
        <begin position="395"/>
        <end position="418"/>
    </location>
</feature>
<dbReference type="HOGENOM" id="CLU_539731_0_0_1"/>
<evidence type="ECO:0000313" key="4">
    <source>
        <dbReference type="EMBL" id="EPE29711.1"/>
    </source>
</evidence>
<evidence type="ECO:0000256" key="2">
    <source>
        <dbReference type="SAM" id="Phobius"/>
    </source>
</evidence>
<organism evidence="4 5">
    <name type="scientific">Glarea lozoyensis (strain ATCC 20868 / MF5171)</name>
    <dbReference type="NCBI Taxonomy" id="1116229"/>
    <lineage>
        <taxon>Eukaryota</taxon>
        <taxon>Fungi</taxon>
        <taxon>Dikarya</taxon>
        <taxon>Ascomycota</taxon>
        <taxon>Pezizomycotina</taxon>
        <taxon>Leotiomycetes</taxon>
        <taxon>Helotiales</taxon>
        <taxon>Helotiaceae</taxon>
        <taxon>Glarea</taxon>
    </lineage>
</organism>
<dbReference type="Proteomes" id="UP000016922">
    <property type="component" value="Unassembled WGS sequence"/>
</dbReference>
<dbReference type="GeneID" id="19459929"/>